<dbReference type="GO" id="GO:0016020">
    <property type="term" value="C:membrane"/>
    <property type="evidence" value="ECO:0007669"/>
    <property type="project" value="TreeGrafter"/>
</dbReference>
<feature type="domain" description="AB hydrolase-1" evidence="1">
    <location>
        <begin position="25"/>
        <end position="256"/>
    </location>
</feature>
<evidence type="ECO:0000313" key="2">
    <source>
        <dbReference type="EMBL" id="MBJ7594083.1"/>
    </source>
</evidence>
<keyword evidence="2" id="KW-0378">Hydrolase</keyword>
<dbReference type="Gene3D" id="3.40.50.1820">
    <property type="entry name" value="alpha/beta hydrolase"/>
    <property type="match status" value="1"/>
</dbReference>
<reference evidence="2 3" key="1">
    <citation type="submission" date="2020-10" db="EMBL/GenBank/DDBJ databases">
        <title>Ca. Dormibacterota MAGs.</title>
        <authorList>
            <person name="Montgomery K."/>
        </authorList>
    </citation>
    <scope>NUCLEOTIDE SEQUENCE [LARGE SCALE GENOMIC DNA]</scope>
    <source>
        <strain evidence="2">SC8812_S17_18</strain>
    </source>
</reference>
<dbReference type="InterPro" id="IPR050266">
    <property type="entry name" value="AB_hydrolase_sf"/>
</dbReference>
<protein>
    <submittedName>
        <fullName evidence="2">Alpha/beta hydrolase</fullName>
    </submittedName>
</protein>
<dbReference type="AlphaFoldDB" id="A0A934K1V9"/>
<evidence type="ECO:0000259" key="1">
    <source>
        <dbReference type="Pfam" id="PF12697"/>
    </source>
</evidence>
<dbReference type="EMBL" id="JAEKNS010000051">
    <property type="protein sequence ID" value="MBJ7594083.1"/>
    <property type="molecule type" value="Genomic_DNA"/>
</dbReference>
<dbReference type="InterPro" id="IPR029058">
    <property type="entry name" value="AB_hydrolase_fold"/>
</dbReference>
<gene>
    <name evidence="2" type="ORF">JF886_04345</name>
</gene>
<comment type="caution">
    <text evidence="2">The sequence shown here is derived from an EMBL/GenBank/DDBJ whole genome shotgun (WGS) entry which is preliminary data.</text>
</comment>
<dbReference type="Proteomes" id="UP000606991">
    <property type="component" value="Unassembled WGS sequence"/>
</dbReference>
<evidence type="ECO:0000313" key="3">
    <source>
        <dbReference type="Proteomes" id="UP000606991"/>
    </source>
</evidence>
<organism evidence="2 3">
    <name type="scientific">Candidatus Aeolococcus gillhamiae</name>
    <dbReference type="NCBI Taxonomy" id="3127015"/>
    <lineage>
        <taxon>Bacteria</taxon>
        <taxon>Bacillati</taxon>
        <taxon>Candidatus Dormiibacterota</taxon>
        <taxon>Candidatus Dormibacteria</taxon>
        <taxon>Candidatus Aeolococcales</taxon>
        <taxon>Candidatus Aeolococcaceae</taxon>
        <taxon>Candidatus Aeolococcus</taxon>
    </lineage>
</organism>
<sequence>MASAVFGAARLSGSLKGRPDNRPPLVLLHGLTFDRRMWQPAVDALQRRDPGRQVLALDLPGHGGSPAQPTCDLEDVAAAVASAVEDAGLDVPVIVGHSMAAIVATVFAASHTARGVVNVDQTLDIHAFVHMLQANREAVIGPGFSKMWPALLSSMRIDLLSEDAQRLLSTEPPRQHVVLAYWRQALELPVTEIQSRIDQGLTTLKQRRVPYMVIAGHEYDAGYAAWLRDLLPDATLTTFPSSGHFPHLADPDRFADCLASTGQWQAPAPSGALIAKSVGATEPASSC</sequence>
<dbReference type="Pfam" id="PF12697">
    <property type="entry name" value="Abhydrolase_6"/>
    <property type="match status" value="1"/>
</dbReference>
<dbReference type="PANTHER" id="PTHR43798:SF33">
    <property type="entry name" value="HYDROLASE, PUTATIVE (AFU_ORTHOLOGUE AFUA_2G14860)-RELATED"/>
    <property type="match status" value="1"/>
</dbReference>
<accession>A0A934K1V9</accession>
<dbReference type="InterPro" id="IPR000073">
    <property type="entry name" value="AB_hydrolase_1"/>
</dbReference>
<dbReference type="PANTHER" id="PTHR43798">
    <property type="entry name" value="MONOACYLGLYCEROL LIPASE"/>
    <property type="match status" value="1"/>
</dbReference>
<dbReference type="RefSeq" id="WP_337309988.1">
    <property type="nucleotide sequence ID" value="NZ_JAEKNS010000051.1"/>
</dbReference>
<proteinExistence type="predicted"/>
<name>A0A934K1V9_9BACT</name>
<dbReference type="SUPFAM" id="SSF53474">
    <property type="entry name" value="alpha/beta-Hydrolases"/>
    <property type="match status" value="1"/>
</dbReference>
<dbReference type="GO" id="GO:0016787">
    <property type="term" value="F:hydrolase activity"/>
    <property type="evidence" value="ECO:0007669"/>
    <property type="project" value="UniProtKB-KW"/>
</dbReference>